<comment type="caution">
    <text evidence="1">The sequence shown here is derived from an EMBL/GenBank/DDBJ whole genome shotgun (WGS) entry which is preliminary data.</text>
</comment>
<dbReference type="PANTHER" id="PTHR43611">
    <property type="entry name" value="ALPHA-D-GLUCOSE 1-PHOSPHATE PHOSPHATASE"/>
    <property type="match status" value="1"/>
</dbReference>
<evidence type="ECO:0000313" key="2">
    <source>
        <dbReference type="Proteomes" id="UP000244446"/>
    </source>
</evidence>
<dbReference type="PANTHER" id="PTHR43611:SF3">
    <property type="entry name" value="FLAVIN MONONUCLEOTIDE HYDROLASE 1, CHLOROPLATIC"/>
    <property type="match status" value="1"/>
</dbReference>
<dbReference type="SFLD" id="SFLDG01129">
    <property type="entry name" value="C1.5:_HAD__Beta-PGM__Phosphata"/>
    <property type="match status" value="1"/>
</dbReference>
<dbReference type="OrthoDB" id="9807742at2"/>
<dbReference type="NCBIfam" id="TIGR01509">
    <property type="entry name" value="HAD-SF-IA-v3"/>
    <property type="match status" value="1"/>
</dbReference>
<name>A0A2T7G685_9RHOB</name>
<dbReference type="PRINTS" id="PR00413">
    <property type="entry name" value="HADHALOGNASE"/>
</dbReference>
<dbReference type="Gene3D" id="1.10.150.240">
    <property type="entry name" value="Putative phosphatase, domain 2"/>
    <property type="match status" value="1"/>
</dbReference>
<protein>
    <submittedName>
        <fullName evidence="1">Haloacid dehalogenase</fullName>
    </submittedName>
</protein>
<dbReference type="EMBL" id="QCYH01000006">
    <property type="protein sequence ID" value="PVA09876.1"/>
    <property type="molecule type" value="Genomic_DNA"/>
</dbReference>
<dbReference type="InterPro" id="IPR006439">
    <property type="entry name" value="HAD-SF_hydro_IA"/>
</dbReference>
<dbReference type="Pfam" id="PF00702">
    <property type="entry name" value="Hydrolase"/>
    <property type="match status" value="1"/>
</dbReference>
<keyword evidence="2" id="KW-1185">Reference proteome</keyword>
<dbReference type="Proteomes" id="UP000244446">
    <property type="component" value="Unassembled WGS sequence"/>
</dbReference>
<dbReference type="SUPFAM" id="SSF56784">
    <property type="entry name" value="HAD-like"/>
    <property type="match status" value="1"/>
</dbReference>
<dbReference type="AlphaFoldDB" id="A0A2T7G685"/>
<accession>A0A2T7G685</accession>
<organism evidence="1 2">
    <name type="scientific">Pelagivirga sediminicola</name>
    <dbReference type="NCBI Taxonomy" id="2170575"/>
    <lineage>
        <taxon>Bacteria</taxon>
        <taxon>Pseudomonadati</taxon>
        <taxon>Pseudomonadota</taxon>
        <taxon>Alphaproteobacteria</taxon>
        <taxon>Rhodobacterales</taxon>
        <taxon>Paracoccaceae</taxon>
        <taxon>Pelagivirga</taxon>
    </lineage>
</organism>
<gene>
    <name evidence="1" type="ORF">DC366_12260</name>
</gene>
<dbReference type="InterPro" id="IPR023198">
    <property type="entry name" value="PGP-like_dom2"/>
</dbReference>
<dbReference type="InterPro" id="IPR023214">
    <property type="entry name" value="HAD_sf"/>
</dbReference>
<dbReference type="RefSeq" id="WP_108692498.1">
    <property type="nucleotide sequence ID" value="NZ_QCYH01000006.1"/>
</dbReference>
<reference evidence="1 2" key="1">
    <citation type="submission" date="2018-04" db="EMBL/GenBank/DDBJ databases">
        <title>Pelagivirga bohaiensis gen. nov., sp. nov., a bacterium isolated from the Bohai Sea.</title>
        <authorList>
            <person name="Ji X."/>
        </authorList>
    </citation>
    <scope>NUCLEOTIDE SEQUENCE [LARGE SCALE GENOMIC DNA]</scope>
    <source>
        <strain evidence="1 2">BH-SD19</strain>
    </source>
</reference>
<sequence length="206" mass="22347">MTPRAVVFDIGNVLIEWRPERYFDRLIGPEQCRALFAAVDIHAMMQRIDSGAGFGAEIARTAAAHPDHADQILHIRDHWCDIAQPAIPGSVRLLLALKARGVPVFALSNFGAENFPRSAAQFPFLTEFDRAYISGPMGMAKPDPAIYAAVEADCGIPPACLLFTDDRSENIAAAAARGWQVHLFDGAAGLAQRLETAGLLSQGEHR</sequence>
<evidence type="ECO:0000313" key="1">
    <source>
        <dbReference type="EMBL" id="PVA09876.1"/>
    </source>
</evidence>
<dbReference type="InterPro" id="IPR036412">
    <property type="entry name" value="HAD-like_sf"/>
</dbReference>
<dbReference type="Gene3D" id="3.40.50.1000">
    <property type="entry name" value="HAD superfamily/HAD-like"/>
    <property type="match status" value="1"/>
</dbReference>
<dbReference type="SFLD" id="SFLDS00003">
    <property type="entry name" value="Haloacid_Dehalogenase"/>
    <property type="match status" value="1"/>
</dbReference>
<dbReference type="CDD" id="cd02603">
    <property type="entry name" value="HAD_sEH-N_like"/>
    <property type="match status" value="1"/>
</dbReference>
<proteinExistence type="predicted"/>